<dbReference type="EMBL" id="JBHSGV010000003">
    <property type="protein sequence ID" value="MFC4747530.1"/>
    <property type="molecule type" value="Genomic_DNA"/>
</dbReference>
<evidence type="ECO:0000313" key="3">
    <source>
        <dbReference type="Proteomes" id="UP001595935"/>
    </source>
</evidence>
<name>A0ABV9PG04_9FLAO</name>
<proteinExistence type="predicted"/>
<dbReference type="Proteomes" id="UP001595935">
    <property type="component" value="Unassembled WGS sequence"/>
</dbReference>
<dbReference type="InterPro" id="IPR029068">
    <property type="entry name" value="Glyas_Bleomycin-R_OHBP_Dase"/>
</dbReference>
<gene>
    <name evidence="2" type="ORF">ACFO5S_08725</name>
</gene>
<dbReference type="RefSeq" id="WP_213257139.1">
    <property type="nucleotide sequence ID" value="NZ_JAGYWA010000003.1"/>
</dbReference>
<evidence type="ECO:0000259" key="1">
    <source>
        <dbReference type="PROSITE" id="PS51819"/>
    </source>
</evidence>
<dbReference type="Gene3D" id="3.10.180.10">
    <property type="entry name" value="2,3-Dihydroxybiphenyl 1,2-Dioxygenase, domain 1"/>
    <property type="match status" value="1"/>
</dbReference>
<dbReference type="Pfam" id="PF00903">
    <property type="entry name" value="Glyoxalase"/>
    <property type="match status" value="1"/>
</dbReference>
<protein>
    <submittedName>
        <fullName evidence="2">VOC family protein</fullName>
    </submittedName>
</protein>
<evidence type="ECO:0000313" key="2">
    <source>
        <dbReference type="EMBL" id="MFC4747530.1"/>
    </source>
</evidence>
<dbReference type="PROSITE" id="PS51819">
    <property type="entry name" value="VOC"/>
    <property type="match status" value="1"/>
</dbReference>
<sequence length="142" mass="16358">MKFRSKEVVIKLSVSDILKSQKFYEEILGFKVDEKYTLNSDGHYGMESFMQLYLGSETQSGFMLGLYKDINAPFYPLPETGTVPSFIVDNIQATLDYFKSKNVVIDGTEIISNISDEGYEDKFFFFRDPDNNSLVIRENILK</sequence>
<feature type="domain" description="VOC" evidence="1">
    <location>
        <begin position="4"/>
        <end position="139"/>
    </location>
</feature>
<dbReference type="InterPro" id="IPR037523">
    <property type="entry name" value="VOC_core"/>
</dbReference>
<reference evidence="3" key="1">
    <citation type="journal article" date="2019" name="Int. J. Syst. Evol. Microbiol.">
        <title>The Global Catalogue of Microorganisms (GCM) 10K type strain sequencing project: providing services to taxonomists for standard genome sequencing and annotation.</title>
        <authorList>
            <consortium name="The Broad Institute Genomics Platform"/>
            <consortium name="The Broad Institute Genome Sequencing Center for Infectious Disease"/>
            <person name="Wu L."/>
            <person name="Ma J."/>
        </authorList>
    </citation>
    <scope>NUCLEOTIDE SEQUENCE [LARGE SCALE GENOMIC DNA]</scope>
    <source>
        <strain evidence="3">WYCCWR 13023</strain>
    </source>
</reference>
<accession>A0ABV9PG04</accession>
<organism evidence="2 3">
    <name type="scientific">Flavobacterium branchiicola</name>
    <dbReference type="NCBI Taxonomy" id="1114875"/>
    <lineage>
        <taxon>Bacteria</taxon>
        <taxon>Pseudomonadati</taxon>
        <taxon>Bacteroidota</taxon>
        <taxon>Flavobacteriia</taxon>
        <taxon>Flavobacteriales</taxon>
        <taxon>Flavobacteriaceae</taxon>
        <taxon>Flavobacterium</taxon>
    </lineage>
</organism>
<keyword evidence="3" id="KW-1185">Reference proteome</keyword>
<comment type="caution">
    <text evidence="2">The sequence shown here is derived from an EMBL/GenBank/DDBJ whole genome shotgun (WGS) entry which is preliminary data.</text>
</comment>
<dbReference type="InterPro" id="IPR004360">
    <property type="entry name" value="Glyas_Fos-R_dOase_dom"/>
</dbReference>
<dbReference type="SUPFAM" id="SSF54593">
    <property type="entry name" value="Glyoxalase/Bleomycin resistance protein/Dihydroxybiphenyl dioxygenase"/>
    <property type="match status" value="1"/>
</dbReference>